<keyword evidence="2" id="KW-1185">Reference proteome</keyword>
<gene>
    <name evidence="1" type="ORF">GCM10010918_17620</name>
</gene>
<evidence type="ECO:0000313" key="2">
    <source>
        <dbReference type="Proteomes" id="UP000600247"/>
    </source>
</evidence>
<organism evidence="1 2">
    <name type="scientific">Paenibacillus radicis</name>
    <name type="common">ex Gao et al. 2016</name>
    <dbReference type="NCBI Taxonomy" id="1737354"/>
    <lineage>
        <taxon>Bacteria</taxon>
        <taxon>Bacillati</taxon>
        <taxon>Bacillota</taxon>
        <taxon>Bacilli</taxon>
        <taxon>Bacillales</taxon>
        <taxon>Paenibacillaceae</taxon>
        <taxon>Paenibacillus</taxon>
    </lineage>
</organism>
<dbReference type="Proteomes" id="UP000600247">
    <property type="component" value="Unassembled WGS sequence"/>
</dbReference>
<dbReference type="AlphaFoldDB" id="A0A917LXF0"/>
<evidence type="ECO:0000313" key="1">
    <source>
        <dbReference type="EMBL" id="GGG64064.1"/>
    </source>
</evidence>
<dbReference type="Pfam" id="PF19654">
    <property type="entry name" value="DUF6157"/>
    <property type="match status" value="1"/>
</dbReference>
<dbReference type="EMBL" id="BMHY01000003">
    <property type="protein sequence ID" value="GGG64064.1"/>
    <property type="molecule type" value="Genomic_DNA"/>
</dbReference>
<proteinExistence type="predicted"/>
<accession>A0A917LXF0</accession>
<reference evidence="1 2" key="1">
    <citation type="journal article" date="2014" name="Int. J. Syst. Evol. Microbiol.">
        <title>Complete genome sequence of Corynebacterium casei LMG S-19264T (=DSM 44701T), isolated from a smear-ripened cheese.</title>
        <authorList>
            <consortium name="US DOE Joint Genome Institute (JGI-PGF)"/>
            <person name="Walter F."/>
            <person name="Albersmeier A."/>
            <person name="Kalinowski J."/>
            <person name="Ruckert C."/>
        </authorList>
    </citation>
    <scope>NUCLEOTIDE SEQUENCE [LARGE SCALE GENOMIC DNA]</scope>
    <source>
        <strain evidence="1 2">CGMCC 1.15286</strain>
    </source>
</reference>
<dbReference type="RefSeq" id="WP_188888584.1">
    <property type="nucleotide sequence ID" value="NZ_BMHY01000003.1"/>
</dbReference>
<dbReference type="InterPro" id="IPR046155">
    <property type="entry name" value="DUF6157"/>
</dbReference>
<name>A0A917LXF0_9BACL</name>
<sequence length="142" mass="16189">MEWNYYNTFIKVAPDCPAEKGLVPPSKKTGKTKPGIEFELVADHPYEYSQEDLLFEVHVLHKEIPQEEIEANGTQLKDEFYQRPTACMRASMLPKKYGWGIHFNGEGKLALYEVGSPEYERYASGEDKSVTVVAAMRNSKPK</sequence>
<protein>
    <submittedName>
        <fullName evidence="1">Uncharacterized protein</fullName>
    </submittedName>
</protein>
<comment type="caution">
    <text evidence="1">The sequence shown here is derived from an EMBL/GenBank/DDBJ whole genome shotgun (WGS) entry which is preliminary data.</text>
</comment>